<dbReference type="InterPro" id="IPR029044">
    <property type="entry name" value="Nucleotide-diphossugar_trans"/>
</dbReference>
<gene>
    <name evidence="14" type="primary">mdoH</name>
    <name evidence="14" type="ORF">MZV50_23925</name>
</gene>
<comment type="pathway">
    <text evidence="2">Glycan metabolism; osmoregulated periplasmic glucan (OPG) biosynthesis.</text>
</comment>
<dbReference type="SUPFAM" id="SSF53448">
    <property type="entry name" value="Nucleotide-diphospho-sugar transferases"/>
    <property type="match status" value="1"/>
</dbReference>
<name>A0ABY4ZRX8_9CAUL</name>
<evidence type="ECO:0000256" key="4">
    <source>
        <dbReference type="ARBA" id="ARBA00020585"/>
    </source>
</evidence>
<dbReference type="NCBIfam" id="NF003958">
    <property type="entry name" value="PRK05454.2-1"/>
    <property type="match status" value="1"/>
</dbReference>
<sequence>MRSFSWPADAVPSESPLAMPIQSLSAEPDRRPILADSLTRRRAWLLAFTIVLSLAASVAMTRAFAADRFTVLELVALPLFASLFAWTAFSCASAAVGFLALWRESPPREGGPLPTVSSRNAVLMPVYNEAPGPVFARLAAMLESLRTVRSLDHFDLFILSDTREQAVAIEEREAYDRLCARFEGQARVYYRRRAENTDRKAGNIAEWVRRFGGAYDHMVVLDADSLMTGDTLVRLAAAMEAAPGAGLIQTVPMIINARTLFARLEQFASRLYGPMFARGLEWWSGAESSYWGHNAIIRVKAFAEQAGLPHLRGPQPFGGAIMSHDFVEAALLRRAGWEVRLASQMGGSYEESPPSLIDQIVRDRRWCQGNLQHIAVIAARGLHPLSRFHLLRGFSTYLTAPLWLGLLSVGLLLAAFPALAGAGQDDPTAFTRPELLSVLWVSLAMLLAPKLMAWAVLVRRGRADGFGGARRALAGVGLETLVSSLVAPIVLFAQTRALFEILTGRDCGWATQRRDAETLTLRDTLRVHRGETIFGLVLVGVGLIFAPNAFVWIAVPALALTFAFVVSAWTAENVDDLALLETPETLRPPRLLDRAVKLRSAAAVATLAASNAPPIPLPLPARLGYETA</sequence>
<dbReference type="PANTHER" id="PTHR43867:SF5">
    <property type="entry name" value="GLUCANS BIOSYNTHESIS GLUCOSYLTRANSFERASE H"/>
    <property type="match status" value="1"/>
</dbReference>
<accession>A0ABY4ZRX8</accession>
<feature type="transmembrane region" description="Helical" evidence="12">
    <location>
        <begin position="397"/>
        <end position="419"/>
    </location>
</feature>
<dbReference type="NCBIfam" id="NF003962">
    <property type="entry name" value="PRK05454.2-5"/>
    <property type="match status" value="1"/>
</dbReference>
<evidence type="ECO:0000256" key="10">
    <source>
        <dbReference type="ARBA" id="ARBA00022989"/>
    </source>
</evidence>
<dbReference type="GO" id="GO:0016757">
    <property type="term" value="F:glycosyltransferase activity"/>
    <property type="evidence" value="ECO:0007669"/>
    <property type="project" value="UniProtKB-KW"/>
</dbReference>
<dbReference type="CDD" id="cd04191">
    <property type="entry name" value="Glucan_BSP_MdoH"/>
    <property type="match status" value="1"/>
</dbReference>
<keyword evidence="7 14" id="KW-0328">Glycosyltransferase</keyword>
<keyword evidence="9 12" id="KW-0812">Transmembrane</keyword>
<evidence type="ECO:0000256" key="11">
    <source>
        <dbReference type="ARBA" id="ARBA00023136"/>
    </source>
</evidence>
<comment type="similarity">
    <text evidence="3">Belongs to the glycosyltransferase 2 family. OpgH subfamily.</text>
</comment>
<protein>
    <recommendedName>
        <fullName evidence="4">Glucans biosynthesis glucosyltransferase H</fullName>
    </recommendedName>
</protein>
<keyword evidence="15" id="KW-1185">Reference proteome</keyword>
<evidence type="ECO:0000256" key="6">
    <source>
        <dbReference type="ARBA" id="ARBA00022519"/>
    </source>
</evidence>
<evidence type="ECO:0000256" key="2">
    <source>
        <dbReference type="ARBA" id="ARBA00005001"/>
    </source>
</evidence>
<evidence type="ECO:0000313" key="14">
    <source>
        <dbReference type="EMBL" id="USQ95557.1"/>
    </source>
</evidence>
<proteinExistence type="inferred from homology"/>
<reference evidence="14 15" key="1">
    <citation type="submission" date="2022-04" db="EMBL/GenBank/DDBJ databases">
        <title>Genome sequence of soybean root-associated Caulobacter segnis RL271.</title>
        <authorList>
            <person name="Longley R."/>
            <person name="Bonito G."/>
            <person name="Trigodet F."/>
            <person name="Crosson S."/>
            <person name="Fiebig A."/>
        </authorList>
    </citation>
    <scope>NUCLEOTIDE SEQUENCE [LARGE SCALE GENOMIC DNA]</scope>
    <source>
        <strain evidence="14 15">RL271</strain>
    </source>
</reference>
<evidence type="ECO:0000256" key="1">
    <source>
        <dbReference type="ARBA" id="ARBA00004429"/>
    </source>
</evidence>
<evidence type="ECO:0000313" key="15">
    <source>
        <dbReference type="Proteomes" id="UP001057520"/>
    </source>
</evidence>
<keyword evidence="5" id="KW-1003">Cell membrane</keyword>
<organism evidence="14 15">
    <name type="scientific">Caulobacter segnis</name>
    <dbReference type="NCBI Taxonomy" id="88688"/>
    <lineage>
        <taxon>Bacteria</taxon>
        <taxon>Pseudomonadati</taxon>
        <taxon>Pseudomonadota</taxon>
        <taxon>Alphaproteobacteria</taxon>
        <taxon>Caulobacterales</taxon>
        <taxon>Caulobacteraceae</taxon>
        <taxon>Caulobacter</taxon>
    </lineage>
</organism>
<evidence type="ECO:0000256" key="5">
    <source>
        <dbReference type="ARBA" id="ARBA00022475"/>
    </source>
</evidence>
<evidence type="ECO:0000256" key="9">
    <source>
        <dbReference type="ARBA" id="ARBA00022692"/>
    </source>
</evidence>
<evidence type="ECO:0000256" key="12">
    <source>
        <dbReference type="SAM" id="Phobius"/>
    </source>
</evidence>
<dbReference type="Pfam" id="PF13632">
    <property type="entry name" value="Glyco_trans_2_3"/>
    <property type="match status" value="1"/>
</dbReference>
<keyword evidence="10 12" id="KW-1133">Transmembrane helix</keyword>
<feature type="transmembrane region" description="Helical" evidence="12">
    <location>
        <begin position="533"/>
        <end position="566"/>
    </location>
</feature>
<dbReference type="InterPro" id="IPR050321">
    <property type="entry name" value="Glycosyltr_2/OpgH_subfam"/>
</dbReference>
<dbReference type="InterPro" id="IPR001173">
    <property type="entry name" value="Glyco_trans_2-like"/>
</dbReference>
<keyword evidence="6" id="KW-0997">Cell inner membrane</keyword>
<evidence type="ECO:0000259" key="13">
    <source>
        <dbReference type="Pfam" id="PF13632"/>
    </source>
</evidence>
<feature type="transmembrane region" description="Helical" evidence="12">
    <location>
        <begin position="77"/>
        <end position="102"/>
    </location>
</feature>
<keyword evidence="8 14" id="KW-0808">Transferase</keyword>
<evidence type="ECO:0000256" key="8">
    <source>
        <dbReference type="ARBA" id="ARBA00022679"/>
    </source>
</evidence>
<dbReference type="Gene3D" id="3.90.550.10">
    <property type="entry name" value="Spore Coat Polysaccharide Biosynthesis Protein SpsA, Chain A"/>
    <property type="match status" value="1"/>
</dbReference>
<dbReference type="Proteomes" id="UP001057520">
    <property type="component" value="Chromosome"/>
</dbReference>
<feature type="domain" description="Glycosyltransferase 2-like" evidence="13">
    <location>
        <begin position="219"/>
        <end position="437"/>
    </location>
</feature>
<evidence type="ECO:0000256" key="3">
    <source>
        <dbReference type="ARBA" id="ARBA00009337"/>
    </source>
</evidence>
<comment type="subcellular location">
    <subcellularLocation>
        <location evidence="1">Cell inner membrane</location>
        <topology evidence="1">Multi-pass membrane protein</topology>
    </subcellularLocation>
</comment>
<feature type="transmembrane region" description="Helical" evidence="12">
    <location>
        <begin position="43"/>
        <end position="65"/>
    </location>
</feature>
<evidence type="ECO:0000256" key="7">
    <source>
        <dbReference type="ARBA" id="ARBA00022676"/>
    </source>
</evidence>
<dbReference type="PANTHER" id="PTHR43867">
    <property type="entry name" value="CELLULOSE SYNTHASE CATALYTIC SUBUNIT A [UDP-FORMING]"/>
    <property type="match status" value="1"/>
</dbReference>
<feature type="transmembrane region" description="Helical" evidence="12">
    <location>
        <begin position="439"/>
        <end position="460"/>
    </location>
</feature>
<keyword evidence="11 12" id="KW-0472">Membrane</keyword>
<dbReference type="EMBL" id="CP096040">
    <property type="protein sequence ID" value="USQ95557.1"/>
    <property type="molecule type" value="Genomic_DNA"/>
</dbReference>